<protein>
    <submittedName>
        <fullName evidence="1">Uncharacterized protein</fullName>
    </submittedName>
</protein>
<dbReference type="InParanoid" id="B9R8W8"/>
<dbReference type="PROSITE" id="PS51257">
    <property type="entry name" value="PROKAR_LIPOPROTEIN"/>
    <property type="match status" value="1"/>
</dbReference>
<name>B9R8W8_RICCO</name>
<dbReference type="AlphaFoldDB" id="B9R8W8"/>
<proteinExistence type="predicted"/>
<reference evidence="2" key="1">
    <citation type="journal article" date="2010" name="Nat. Biotechnol.">
        <title>Draft genome sequence of the oilseed species Ricinus communis.</title>
        <authorList>
            <person name="Chan A.P."/>
            <person name="Crabtree J."/>
            <person name="Zhao Q."/>
            <person name="Lorenzi H."/>
            <person name="Orvis J."/>
            <person name="Puiu D."/>
            <person name="Melake-Berhan A."/>
            <person name="Jones K.M."/>
            <person name="Redman J."/>
            <person name="Chen G."/>
            <person name="Cahoon E.B."/>
            <person name="Gedil M."/>
            <person name="Stanke M."/>
            <person name="Haas B.J."/>
            <person name="Wortman J.R."/>
            <person name="Fraser-Liggett C.M."/>
            <person name="Ravel J."/>
            <person name="Rabinowicz P.D."/>
        </authorList>
    </citation>
    <scope>NUCLEOTIDE SEQUENCE [LARGE SCALE GENOMIC DNA]</scope>
    <source>
        <strain evidence="2">cv. Hale</strain>
    </source>
</reference>
<sequence>MKSTREGMELAQKEVHLITNYNPPPLSGLGTGCVMTRHWHRRSYFLSKRMKKEH</sequence>
<evidence type="ECO:0000313" key="1">
    <source>
        <dbReference type="EMBL" id="EEF52948.1"/>
    </source>
</evidence>
<evidence type="ECO:0000313" key="2">
    <source>
        <dbReference type="Proteomes" id="UP000008311"/>
    </source>
</evidence>
<keyword evidence="2" id="KW-1185">Reference proteome</keyword>
<dbReference type="Proteomes" id="UP000008311">
    <property type="component" value="Unassembled WGS sequence"/>
</dbReference>
<gene>
    <name evidence="1" type="ORF">RCOM_1602590</name>
</gene>
<dbReference type="EMBL" id="EQ973772">
    <property type="protein sequence ID" value="EEF52948.1"/>
    <property type="molecule type" value="Genomic_DNA"/>
</dbReference>
<accession>B9R8W8</accession>
<organism evidence="1 2">
    <name type="scientific">Ricinus communis</name>
    <name type="common">Castor bean</name>
    <dbReference type="NCBI Taxonomy" id="3988"/>
    <lineage>
        <taxon>Eukaryota</taxon>
        <taxon>Viridiplantae</taxon>
        <taxon>Streptophyta</taxon>
        <taxon>Embryophyta</taxon>
        <taxon>Tracheophyta</taxon>
        <taxon>Spermatophyta</taxon>
        <taxon>Magnoliopsida</taxon>
        <taxon>eudicotyledons</taxon>
        <taxon>Gunneridae</taxon>
        <taxon>Pentapetalae</taxon>
        <taxon>rosids</taxon>
        <taxon>fabids</taxon>
        <taxon>Malpighiales</taxon>
        <taxon>Euphorbiaceae</taxon>
        <taxon>Acalyphoideae</taxon>
        <taxon>Acalypheae</taxon>
        <taxon>Ricinus</taxon>
    </lineage>
</organism>